<dbReference type="InterPro" id="IPR036691">
    <property type="entry name" value="Endo/exonu/phosph_ase_sf"/>
</dbReference>
<feature type="active site" description="Proton donor/acceptor" evidence="5">
    <location>
        <position position="149"/>
    </location>
</feature>
<evidence type="ECO:0000256" key="6">
    <source>
        <dbReference type="PIRSR" id="PIRSR604808-2"/>
    </source>
</evidence>
<dbReference type="RefSeq" id="WP_012415412.1">
    <property type="nucleotide sequence ID" value="NC_010644.1"/>
</dbReference>
<dbReference type="PANTHER" id="PTHR22748">
    <property type="entry name" value="AP ENDONUCLEASE"/>
    <property type="match status" value="1"/>
</dbReference>
<feature type="binding site" evidence="6">
    <location>
        <position position="246"/>
    </location>
    <ligand>
        <name>Mg(2+)</name>
        <dbReference type="ChEBI" id="CHEBI:18420"/>
        <label>1</label>
    </ligand>
</feature>
<keyword evidence="3" id="KW-0378">Hydrolase</keyword>
<dbReference type="OrthoDB" id="9803914at2"/>
<dbReference type="GO" id="GO:0008081">
    <property type="term" value="F:phosphoric diester hydrolase activity"/>
    <property type="evidence" value="ECO:0007669"/>
    <property type="project" value="TreeGrafter"/>
</dbReference>
<dbReference type="NCBIfam" id="TIGR00195">
    <property type="entry name" value="exoDNase_III"/>
    <property type="match status" value="1"/>
</dbReference>
<proteinExistence type="inferred from homology"/>
<evidence type="ECO:0000313" key="9">
    <source>
        <dbReference type="EMBL" id="ACC98797.1"/>
    </source>
</evidence>
<dbReference type="STRING" id="445932.Emin_1247"/>
<accession>B2KE51</accession>
<reference evidence="9 10" key="1">
    <citation type="journal article" date="2009" name="Appl. Environ. Microbiol.">
        <title>Genomic analysis of 'Elusimicrobium minutum,' the first cultivated representative of the phylum 'Elusimicrobia' (formerly termite group 1).</title>
        <authorList>
            <person name="Herlemann D.P.R."/>
            <person name="Geissinger O."/>
            <person name="Ikeda-Ohtsubo W."/>
            <person name="Kunin V."/>
            <person name="Sun H."/>
            <person name="Lapidus A."/>
            <person name="Hugenholtz P."/>
            <person name="Brune A."/>
        </authorList>
    </citation>
    <scope>NUCLEOTIDE SEQUENCE [LARGE SCALE GENOMIC DNA]</scope>
    <source>
        <strain evidence="9 10">Pei191</strain>
    </source>
</reference>
<dbReference type="EC" id="4.2.99.18" evidence="9"/>
<keyword evidence="6" id="KW-0464">Manganese</keyword>
<keyword evidence="9" id="KW-0456">Lyase</keyword>
<feature type="binding site" evidence="6">
    <location>
        <position position="37"/>
    </location>
    <ligand>
        <name>Mg(2+)</name>
        <dbReference type="ChEBI" id="CHEBI:18420"/>
        <label>1</label>
    </ligand>
</feature>
<dbReference type="InterPro" id="IPR005135">
    <property type="entry name" value="Endo/exonuclease/phosphatase"/>
</dbReference>
<dbReference type="GO" id="GO:0006284">
    <property type="term" value="P:base-excision repair"/>
    <property type="evidence" value="ECO:0007669"/>
    <property type="project" value="TreeGrafter"/>
</dbReference>
<feature type="active site" description="Proton acceptor" evidence="5">
    <location>
        <position position="246"/>
    </location>
</feature>
<evidence type="ECO:0000256" key="4">
    <source>
        <dbReference type="ARBA" id="ARBA00022842"/>
    </source>
</evidence>
<evidence type="ECO:0000313" key="10">
    <source>
        <dbReference type="Proteomes" id="UP000001029"/>
    </source>
</evidence>
<dbReference type="EMBL" id="CP001055">
    <property type="protein sequence ID" value="ACC98797.1"/>
    <property type="molecule type" value="Genomic_DNA"/>
</dbReference>
<organism evidence="9 10">
    <name type="scientific">Elusimicrobium minutum (strain Pei191)</name>
    <dbReference type="NCBI Taxonomy" id="445932"/>
    <lineage>
        <taxon>Bacteria</taxon>
        <taxon>Pseudomonadati</taxon>
        <taxon>Elusimicrobiota</taxon>
        <taxon>Elusimicrobia</taxon>
        <taxon>Elusimicrobiales</taxon>
        <taxon>Elusimicrobiaceae</taxon>
        <taxon>Elusimicrobium</taxon>
    </lineage>
</organism>
<keyword evidence="10" id="KW-1185">Reference proteome</keyword>
<evidence type="ECO:0000256" key="1">
    <source>
        <dbReference type="ARBA" id="ARBA00007092"/>
    </source>
</evidence>
<feature type="domain" description="Endonuclease/exonuclease/phosphatase" evidence="8">
    <location>
        <begin position="6"/>
        <end position="246"/>
    </location>
</feature>
<keyword evidence="4 6" id="KW-0460">Magnesium</keyword>
<dbReference type="Gene3D" id="3.60.10.10">
    <property type="entry name" value="Endonuclease/exonuclease/phosphatase"/>
    <property type="match status" value="1"/>
</dbReference>
<feature type="binding site" evidence="6">
    <location>
        <position position="245"/>
    </location>
    <ligand>
        <name>Mg(2+)</name>
        <dbReference type="ChEBI" id="CHEBI:18420"/>
        <label>1</label>
    </ligand>
</feature>
<feature type="site" description="Important for catalytic activity" evidence="7">
    <location>
        <position position="220"/>
    </location>
</feature>
<sequence length="255" mass="29494">MTKRFISWNVNGLRAVAKKGFMEWFTKESPDILALQETKASPEQLEGGLKNPIGYHSYFSTAERKGYSGVAVYSKEEPLSVSESIGNSTMDGEGRTLVLEFKNFYFINIYFPNGGQGEHRIEYKLRFYNEFLKLTQKLMKQKTVIVCGDVNTAHKETDLARPKENEGNTGFLPKERAWLDKFFENGLTDTFRLFTKDGGHYTWWDYKTKARERNVGWRIDYFMIDTLSKNKVKNSYMLPEVQGSDHCPIALEINL</sequence>
<dbReference type="PROSITE" id="PS00726">
    <property type="entry name" value="AP_NUCLEASE_F1_1"/>
    <property type="match status" value="1"/>
</dbReference>
<comment type="cofactor">
    <cofactor evidence="6">
        <name>Mg(2+)</name>
        <dbReference type="ChEBI" id="CHEBI:18420"/>
    </cofactor>
    <cofactor evidence="6">
        <name>Mn(2+)</name>
        <dbReference type="ChEBI" id="CHEBI:29035"/>
    </cofactor>
    <text evidence="6">Probably binds two magnesium or manganese ions per subunit.</text>
</comment>
<feature type="active site" evidence="5">
    <location>
        <position position="110"/>
    </location>
</feature>
<evidence type="ECO:0000256" key="7">
    <source>
        <dbReference type="PIRSR" id="PIRSR604808-3"/>
    </source>
</evidence>
<gene>
    <name evidence="9" type="ordered locus">Emin_1247</name>
</gene>
<dbReference type="CDD" id="cd09085">
    <property type="entry name" value="Mth212-like_AP-endo"/>
    <property type="match status" value="1"/>
</dbReference>
<dbReference type="GO" id="GO:0008311">
    <property type="term" value="F:double-stranded DNA 3'-5' DNA exonuclease activity"/>
    <property type="evidence" value="ECO:0007669"/>
    <property type="project" value="TreeGrafter"/>
</dbReference>
<dbReference type="PANTHER" id="PTHR22748:SF6">
    <property type="entry name" value="DNA-(APURINIC OR APYRIMIDINIC SITE) ENDONUCLEASE"/>
    <property type="match status" value="1"/>
</dbReference>
<feature type="binding site" evidence="6">
    <location>
        <position position="149"/>
    </location>
    <ligand>
        <name>Mg(2+)</name>
        <dbReference type="ChEBI" id="CHEBI:18420"/>
        <label>1</label>
    </ligand>
</feature>
<evidence type="ECO:0000256" key="2">
    <source>
        <dbReference type="ARBA" id="ARBA00022723"/>
    </source>
</evidence>
<dbReference type="SUPFAM" id="SSF56219">
    <property type="entry name" value="DNase I-like"/>
    <property type="match status" value="1"/>
</dbReference>
<keyword evidence="2 6" id="KW-0479">Metal-binding</keyword>
<dbReference type="PROSITE" id="PS51435">
    <property type="entry name" value="AP_NUCLEASE_F1_4"/>
    <property type="match status" value="1"/>
</dbReference>
<dbReference type="Pfam" id="PF03372">
    <property type="entry name" value="Exo_endo_phos"/>
    <property type="match status" value="1"/>
</dbReference>
<dbReference type="GO" id="GO:0046872">
    <property type="term" value="F:metal ion binding"/>
    <property type="evidence" value="ECO:0007669"/>
    <property type="project" value="UniProtKB-KW"/>
</dbReference>
<evidence type="ECO:0000256" key="5">
    <source>
        <dbReference type="PIRSR" id="PIRSR604808-1"/>
    </source>
</evidence>
<feature type="binding site" evidence="6">
    <location>
        <position position="9"/>
    </location>
    <ligand>
        <name>Mg(2+)</name>
        <dbReference type="ChEBI" id="CHEBI:18420"/>
        <label>1</label>
    </ligand>
</feature>
<evidence type="ECO:0000256" key="3">
    <source>
        <dbReference type="ARBA" id="ARBA00022801"/>
    </source>
</evidence>
<dbReference type="InterPro" id="IPR020847">
    <property type="entry name" value="AP_endonuclease_F1_BS"/>
</dbReference>
<dbReference type="NCBIfam" id="TIGR00633">
    <property type="entry name" value="xth"/>
    <property type="match status" value="1"/>
</dbReference>
<comment type="similarity">
    <text evidence="1">Belongs to the DNA repair enzymes AP/ExoA family.</text>
</comment>
<dbReference type="GO" id="GO:0003677">
    <property type="term" value="F:DNA binding"/>
    <property type="evidence" value="ECO:0007669"/>
    <property type="project" value="InterPro"/>
</dbReference>
<evidence type="ECO:0000259" key="8">
    <source>
        <dbReference type="Pfam" id="PF03372"/>
    </source>
</evidence>
<feature type="site" description="Interaction with DNA substrate" evidence="7">
    <location>
        <position position="246"/>
    </location>
</feature>
<dbReference type="InterPro" id="IPR004808">
    <property type="entry name" value="AP_endonuc_1"/>
</dbReference>
<protein>
    <submittedName>
        <fullName evidence="9">Exodeoxyribonuclease III Xth</fullName>
        <ecNumber evidence="9">4.2.99.18</ecNumber>
    </submittedName>
</protein>
<dbReference type="FunFam" id="3.60.10.10:FF:000026">
    <property type="entry name" value="Exodeoxyribonuclease III"/>
    <property type="match status" value="1"/>
</dbReference>
<dbReference type="Proteomes" id="UP000001029">
    <property type="component" value="Chromosome"/>
</dbReference>
<dbReference type="GO" id="GO:0140078">
    <property type="term" value="F:class I DNA-(apurinic or apyrimidinic site) endonuclease activity"/>
    <property type="evidence" value="ECO:0007669"/>
    <property type="project" value="UniProtKB-EC"/>
</dbReference>
<feature type="binding site" evidence="6">
    <location>
        <position position="151"/>
    </location>
    <ligand>
        <name>Mg(2+)</name>
        <dbReference type="ChEBI" id="CHEBI:18420"/>
        <label>1</label>
    </ligand>
</feature>
<dbReference type="KEGG" id="emi:Emin_1247"/>
<dbReference type="AlphaFoldDB" id="B2KE51"/>
<dbReference type="HOGENOM" id="CLU_027539_1_3_0"/>
<name>B2KE51_ELUMP</name>
<feature type="site" description="Transition state stabilizer" evidence="7">
    <location>
        <position position="151"/>
    </location>
</feature>